<dbReference type="AlphaFoldDB" id="A0A9P8SM76"/>
<dbReference type="OrthoDB" id="15189at2759"/>
<dbReference type="Gene3D" id="2.40.70.10">
    <property type="entry name" value="Acid Proteases"/>
    <property type="match status" value="2"/>
</dbReference>
<dbReference type="InterPro" id="IPR034164">
    <property type="entry name" value="Pepsin-like_dom"/>
</dbReference>
<dbReference type="CDD" id="cd05471">
    <property type="entry name" value="pepsin_like"/>
    <property type="match status" value="1"/>
</dbReference>
<evidence type="ECO:0000256" key="2">
    <source>
        <dbReference type="PIRSR" id="PIRSR601461-1"/>
    </source>
</evidence>
<keyword evidence="5" id="KW-0645">Protease</keyword>
<dbReference type="PANTHER" id="PTHR47966">
    <property type="entry name" value="BETA-SITE APP-CLEAVING ENZYME, ISOFORM A-RELATED"/>
    <property type="match status" value="1"/>
</dbReference>
<keyword evidence="3" id="KW-0732">Signal</keyword>
<evidence type="ECO:0000259" key="4">
    <source>
        <dbReference type="PROSITE" id="PS51767"/>
    </source>
</evidence>
<keyword evidence="5" id="KW-0378">Hydrolase</keyword>
<dbReference type="InterPro" id="IPR033121">
    <property type="entry name" value="PEPTIDASE_A1"/>
</dbReference>
<accession>A0A9P8SM76</accession>
<dbReference type="Proteomes" id="UP000824596">
    <property type="component" value="Unassembled WGS sequence"/>
</dbReference>
<dbReference type="PANTHER" id="PTHR47966:SF47">
    <property type="entry name" value="ENDOPEPTIDASE, PUTATIVE (AFU_ORTHOLOGUE AFUA_3G01220)-RELATED"/>
    <property type="match status" value="1"/>
</dbReference>
<evidence type="ECO:0000256" key="1">
    <source>
        <dbReference type="ARBA" id="ARBA00007447"/>
    </source>
</evidence>
<evidence type="ECO:0000256" key="3">
    <source>
        <dbReference type="SAM" id="SignalP"/>
    </source>
</evidence>
<keyword evidence="6" id="KW-1185">Reference proteome</keyword>
<dbReference type="RefSeq" id="XP_044725796.1">
    <property type="nucleotide sequence ID" value="XM_044859396.1"/>
</dbReference>
<dbReference type="GO" id="GO:0004190">
    <property type="term" value="F:aspartic-type endopeptidase activity"/>
    <property type="evidence" value="ECO:0007669"/>
    <property type="project" value="InterPro"/>
</dbReference>
<feature type="chain" id="PRO_5040464546" evidence="3">
    <location>
        <begin position="17"/>
        <end position="449"/>
    </location>
</feature>
<organism evidence="5 6">
    <name type="scientific">Hirsutella rhossiliensis</name>
    <dbReference type="NCBI Taxonomy" id="111463"/>
    <lineage>
        <taxon>Eukaryota</taxon>
        <taxon>Fungi</taxon>
        <taxon>Dikarya</taxon>
        <taxon>Ascomycota</taxon>
        <taxon>Pezizomycotina</taxon>
        <taxon>Sordariomycetes</taxon>
        <taxon>Hypocreomycetidae</taxon>
        <taxon>Hypocreales</taxon>
        <taxon>Ophiocordycipitaceae</taxon>
        <taxon>Hirsutella</taxon>
    </lineage>
</organism>
<feature type="active site" evidence="2">
    <location>
        <position position="337"/>
    </location>
</feature>
<feature type="signal peptide" evidence="3">
    <location>
        <begin position="1"/>
        <end position="16"/>
    </location>
</feature>
<dbReference type="GO" id="GO:0000324">
    <property type="term" value="C:fungal-type vacuole"/>
    <property type="evidence" value="ECO:0007669"/>
    <property type="project" value="TreeGrafter"/>
</dbReference>
<feature type="active site" evidence="2">
    <location>
        <position position="123"/>
    </location>
</feature>
<dbReference type="Pfam" id="PF00026">
    <property type="entry name" value="Asp"/>
    <property type="match status" value="1"/>
</dbReference>
<dbReference type="GO" id="GO:0006508">
    <property type="term" value="P:proteolysis"/>
    <property type="evidence" value="ECO:0007669"/>
    <property type="project" value="UniProtKB-KW"/>
</dbReference>
<name>A0A9P8SM76_9HYPO</name>
<dbReference type="EMBL" id="JAIZPD010000001">
    <property type="protein sequence ID" value="KAH0968283.1"/>
    <property type="molecule type" value="Genomic_DNA"/>
</dbReference>
<reference evidence="5" key="1">
    <citation type="submission" date="2021-09" db="EMBL/GenBank/DDBJ databases">
        <title>A high-quality genome of the endoparasitic fungus Hirsutella rhossiliensis with a comparison of Hirsutella genomes reveals transposable elements contributing to genome size variation.</title>
        <authorList>
            <person name="Lin R."/>
            <person name="Jiao Y."/>
            <person name="Sun X."/>
            <person name="Ling J."/>
            <person name="Xie B."/>
            <person name="Cheng X."/>
        </authorList>
    </citation>
    <scope>NUCLEOTIDE SEQUENCE</scope>
    <source>
        <strain evidence="5">HR02</strain>
    </source>
</reference>
<feature type="domain" description="Peptidase A1" evidence="4">
    <location>
        <begin position="105"/>
        <end position="446"/>
    </location>
</feature>
<comment type="caution">
    <text evidence="5">The sequence shown here is derived from an EMBL/GenBank/DDBJ whole genome shotgun (WGS) entry which is preliminary data.</text>
</comment>
<comment type="similarity">
    <text evidence="1">Belongs to the peptidase A1 family.</text>
</comment>
<evidence type="ECO:0000313" key="5">
    <source>
        <dbReference type="EMBL" id="KAH0968283.1"/>
    </source>
</evidence>
<dbReference type="PROSITE" id="PS51767">
    <property type="entry name" value="PEPTIDASE_A1"/>
    <property type="match status" value="1"/>
</dbReference>
<proteinExistence type="inferred from homology"/>
<gene>
    <name evidence="5" type="ORF">HRG_00925</name>
</gene>
<dbReference type="PRINTS" id="PR00792">
    <property type="entry name" value="PEPSIN"/>
</dbReference>
<evidence type="ECO:0000313" key="6">
    <source>
        <dbReference type="Proteomes" id="UP000824596"/>
    </source>
</evidence>
<dbReference type="InterPro" id="IPR001461">
    <property type="entry name" value="Aspartic_peptidase_A1"/>
</dbReference>
<protein>
    <submittedName>
        <fullName evidence="5">Eukaryotic aspartyl protease domain-containing protein</fullName>
    </submittedName>
</protein>
<dbReference type="SUPFAM" id="SSF50630">
    <property type="entry name" value="Acid proteases"/>
    <property type="match status" value="1"/>
</dbReference>
<sequence length="449" mass="48122">MKVSSSFSILVAGGLAAVEVAASGASAVSEWDLSQPIHGLTLQRVKAVREATPDRPATSFSRLHNIKGAPGLHSATSALGRVLRTPPSRHERTYQNISKAGAFSTQYAIQCGWDGVPVWLLLDTGSSDTWAVQDGFECDSRVAAEQGQGACGFGHPLVKGFGHGAISDLHLYLRYGSGEKIVGPMGYSDLSCGGVRVLDQQVGLANYTYWHGNNLTVGILGLAYPSITSAFYGEPGTEAAWNAISYTPFLTNAIMQGVIEPVFSVALLKNSSGGMLAWGGLPPLDWRRGVSATTDLIIANLIGQAETSWRYSFYTIVPDGIKWGQTTDETKFPYIVDTGTTMNYLPPPLAEAIAMAFQPRAVYLYQWGSYFAPCDAVPPRFAVIISGVEFWINPADLVYQDLKDPLTGYCAVAIASGGSGPYILGDVFLQNVVAVFDVGGAQMRFYSRT</sequence>
<dbReference type="InterPro" id="IPR021109">
    <property type="entry name" value="Peptidase_aspartic_dom_sf"/>
</dbReference>
<dbReference type="GeneID" id="68350054"/>